<evidence type="ECO:0000313" key="2">
    <source>
        <dbReference type="Proteomes" id="UP001281614"/>
    </source>
</evidence>
<comment type="caution">
    <text evidence="1">The sequence shown here is derived from an EMBL/GenBank/DDBJ whole genome shotgun (WGS) entry which is preliminary data.</text>
</comment>
<keyword evidence="2" id="KW-1185">Reference proteome</keyword>
<organism evidence="1 2">
    <name type="scientific">Colletotrichum kahawae</name>
    <name type="common">Coffee berry disease fungus</name>
    <dbReference type="NCBI Taxonomy" id="34407"/>
    <lineage>
        <taxon>Eukaryota</taxon>
        <taxon>Fungi</taxon>
        <taxon>Dikarya</taxon>
        <taxon>Ascomycota</taxon>
        <taxon>Pezizomycotina</taxon>
        <taxon>Sordariomycetes</taxon>
        <taxon>Hypocreomycetidae</taxon>
        <taxon>Glomerellales</taxon>
        <taxon>Glomerellaceae</taxon>
        <taxon>Colletotrichum</taxon>
        <taxon>Colletotrichum gloeosporioides species complex</taxon>
    </lineage>
</organism>
<evidence type="ECO:0000313" key="1">
    <source>
        <dbReference type="EMBL" id="KAK2741325.1"/>
    </source>
</evidence>
<dbReference type="AlphaFoldDB" id="A0AAE0D3Z3"/>
<dbReference type="EMBL" id="VYYT01000338">
    <property type="protein sequence ID" value="KAK2741325.1"/>
    <property type="molecule type" value="Genomic_DNA"/>
</dbReference>
<gene>
    <name evidence="1" type="ORF">CKAH01_18512</name>
</gene>
<name>A0AAE0D3Z3_COLKA</name>
<protein>
    <submittedName>
        <fullName evidence="1">Uncharacterized protein</fullName>
    </submittedName>
</protein>
<dbReference type="Proteomes" id="UP001281614">
    <property type="component" value="Unassembled WGS sequence"/>
</dbReference>
<proteinExistence type="predicted"/>
<reference evidence="1" key="1">
    <citation type="submission" date="2023-02" db="EMBL/GenBank/DDBJ databases">
        <title>Colletotrichum kahawae CIFC_Que2 genome sequencing and assembly.</title>
        <authorList>
            <person name="Baroncelli R."/>
        </authorList>
    </citation>
    <scope>NUCLEOTIDE SEQUENCE</scope>
    <source>
        <strain evidence="1">CIFC_Que2</strain>
    </source>
</reference>
<sequence length="97" mass="10690">MLPTPVSGYAAGAGMGVRRTRIFARLWGPDEKFFNTSTHHATAERIFFPYIQLIALSIQQSSWVFPIARLAQSVERETLNLKVVGSTPTSGSIHVSD</sequence>
<dbReference type="AntiFam" id="ANF00010">
    <property type="entry name" value="tRNA translation"/>
</dbReference>
<accession>A0AAE0D3Z3</accession>